<protein>
    <submittedName>
        <fullName evidence="2">Uncharacterized protein</fullName>
    </submittedName>
</protein>
<feature type="compositionally biased region" description="Acidic residues" evidence="1">
    <location>
        <begin position="701"/>
        <end position="731"/>
    </location>
</feature>
<evidence type="ECO:0000313" key="2">
    <source>
        <dbReference type="EMBL" id="QHT90340.1"/>
    </source>
</evidence>
<accession>A0A6C0ICL9</accession>
<proteinExistence type="predicted"/>
<sequence length="1875" mass="217732">MEHVSSYKIHLLDSPENTVTKTMMFSRDEANEENASMMIYPDDSIEIVKLKISKAITGSDVVNYSISPESMYLFGRQFIPASEFTIEKMYQEITRHDTRELTIPRVQAYLDNYSISMVMPASKASINEFLEKVQEHIQSSKLGGALRYTPLGFQYNVRGQTERDTTFPVNPYRCTSEILHEFQEGGVATTSILLPYDHHLLLKYLPLFQNEIYVCFFKNILPEHSKYYFPKNLGTESHTMKLLKNHETKDPTVDFFYKIAQNPVTIPRLEKYIKSFTIVLLNRIRIPLDIIFKNVSANESIPLIMYNPGKNKENILRLFSLRTSNSGRRIPVLSKRQITDFTKFSKRQTVTFLLPKREGRSAEASSSTMDEKDKDQILAADYELYVKLNSSGELQIHCENRIGSVDDLNRILRSKLNPLLLYLNAFLEKSGYSIQLFDEIGSMNVGIKHFHEQWVVSGVPKSVQSFSILKEIPCIRNIFDVYDDVGGLGGNMEGGENDDDDSNEIVLRYKRMYNDTEGQGQLIKEFKHMKKSNKLIIEALIINYRMSFQQANARLEKYTNEEEERIWAKSPNKEYFFPIQFHFDNQQMIIDIYKYCRDCGGSSLDIHGVNVHGIEEYTVGPKMRIHKRRQSSTPTTNHIVDIPRFAHIELLKMYVQSILQIVLRLNKISVPVFCEKMTFEPESTMEEPEKQEVPEPTFTDEYVEEEEEDVDEEEEEEEDEEEEEEEEDDDEEVFLFGGVKKKKYKTKLDRLKDADSKLFFTSTKGTNEESYGRICQKDHQPIVLNQEEYDANLETNPDLKAVHYATTPNKKLWYMCPKYWCSITNQILTEEEYNQGVCKDHVEISKYNNPSFEDSTKHPHPEGHCLPCCFKGDVTTKALHKDRILKCQQGDQEASESLLNPVDATNRIFKEDRNILKYSSNPPLTQGRWGILPKSVQYFLNIDYSKMVVNTANSTKIIQNQPCFLLYGIEHPKRQSFLGLFAEIYSYKNKLKSTISTQELRKLLVSKVTLDRFLHCQNGSFPSVFGVNSRSSNAPPLKTYSNTQFYKTIDLHNPIQLAFLEKVVSSFENFVAFLTDTQTTIDHMYLWELLAGDFPELIPGGCNLVILELSQEDGMIDYLCPPSEISVFDSRKETFFVLKRDQYYEPIYQYLDYNGKHIVVTKGFFLEKTVPYSSMRRILELMDSSMHKYCLPIHDYQEYPNVLEVSETKPMDKYNLSASQIQIILHKFNYTIHYQVWNTQGKIVGFYISRNNNEKLGIFIPCFPSGILVDSPYPIIYIHPDGSTITKKPSVTNISLWKSYKITLVRLNSVIEDTNREILCDPVHKIIDTKSGNITGIMTETNQFVPIFPHETPVEDELKPLTRSNDIESDQTLTLHQQGDTERKNTIQKISLESQFYQVFRSTLRQLLNQYNSRLEKKTILENIQRYNEGKRLGNSDYTQYLKEITILLRTISKNHVDFVEYSLEDLNMFMTSNIAIHECSQNRPDTDITACKNGKIVIPKYNLMYDTTSKNTGKDHSNKNIYYLRLADELLRYQRIQLFMFQTQTFLNISAGMTDYRLLPTEILLLESFLTEDYFRDMIPFNTSEYIHQTNYDTAEPAFMTNRTVHPILTLEDQSQMIRQIPEQIQRDFVESSCILKKGTKENFVEGNDRSIWKQAFPKNTREVFFQGSPSSCTFAVVMNMIKMSGMESKTLPEIKKMLWEAYQPYLKDTLLTNKVLYTLKEQFKKKLLESTDLETAIMTEDYFITDLDLWVLATYLDIPVILFSIKQIKMASVDHWLYLNTRSMKSIGNDQEIVEDVSSIYRPILFIRSPLSVSEVGAGPSYSLIERSFTYDQLGAMADKIEEGIRNRTNQVISLERFLLEKIVVVTKRNSRS</sequence>
<feature type="region of interest" description="Disordered" evidence="1">
    <location>
        <begin position="681"/>
        <end position="731"/>
    </location>
</feature>
<name>A0A6C0ICL9_9ZZZZ</name>
<dbReference type="EMBL" id="MN740153">
    <property type="protein sequence ID" value="QHT90340.1"/>
    <property type="molecule type" value="Genomic_DNA"/>
</dbReference>
<organism evidence="2">
    <name type="scientific">viral metagenome</name>
    <dbReference type="NCBI Taxonomy" id="1070528"/>
    <lineage>
        <taxon>unclassified sequences</taxon>
        <taxon>metagenomes</taxon>
        <taxon>organismal metagenomes</taxon>
    </lineage>
</organism>
<evidence type="ECO:0000256" key="1">
    <source>
        <dbReference type="SAM" id="MobiDB-lite"/>
    </source>
</evidence>
<reference evidence="2" key="1">
    <citation type="journal article" date="2020" name="Nature">
        <title>Giant virus diversity and host interactions through global metagenomics.</title>
        <authorList>
            <person name="Schulz F."/>
            <person name="Roux S."/>
            <person name="Paez-Espino D."/>
            <person name="Jungbluth S."/>
            <person name="Walsh D.A."/>
            <person name="Denef V.J."/>
            <person name="McMahon K.D."/>
            <person name="Konstantinidis K.T."/>
            <person name="Eloe-Fadrosh E.A."/>
            <person name="Kyrpides N.C."/>
            <person name="Woyke T."/>
        </authorList>
    </citation>
    <scope>NUCLEOTIDE SEQUENCE</scope>
    <source>
        <strain evidence="2">GVMAG-M-3300023184-68</strain>
    </source>
</reference>